<dbReference type="OrthoDB" id="6932368at2759"/>
<accession>A0A8X6QD13</accession>
<keyword evidence="5" id="KW-0255">Endonuclease</keyword>
<evidence type="ECO:0000259" key="8">
    <source>
        <dbReference type="Pfam" id="PF00078"/>
    </source>
</evidence>
<feature type="domain" description="Reverse transcriptase" evidence="8">
    <location>
        <begin position="1"/>
        <end position="91"/>
    </location>
</feature>
<dbReference type="SUPFAM" id="SSF56672">
    <property type="entry name" value="DNA/RNA polymerases"/>
    <property type="match status" value="1"/>
</dbReference>
<evidence type="ECO:0000256" key="6">
    <source>
        <dbReference type="ARBA" id="ARBA00022801"/>
    </source>
</evidence>
<dbReference type="Pfam" id="PF00078">
    <property type="entry name" value="RVT_1"/>
    <property type="match status" value="1"/>
</dbReference>
<dbReference type="AlphaFoldDB" id="A0A8X6QD13"/>
<evidence type="ECO:0000256" key="2">
    <source>
        <dbReference type="ARBA" id="ARBA00022679"/>
    </source>
</evidence>
<keyword evidence="6" id="KW-0378">Hydrolase</keyword>
<proteinExistence type="predicted"/>
<dbReference type="PANTHER" id="PTHR24559">
    <property type="entry name" value="TRANSPOSON TY3-I GAG-POL POLYPROTEIN"/>
    <property type="match status" value="1"/>
</dbReference>
<dbReference type="Gene3D" id="3.10.10.10">
    <property type="entry name" value="HIV Type 1 Reverse Transcriptase, subunit A, domain 1"/>
    <property type="match status" value="1"/>
</dbReference>
<dbReference type="InterPro" id="IPR043502">
    <property type="entry name" value="DNA/RNA_pol_sf"/>
</dbReference>
<keyword evidence="4" id="KW-0540">Nuclease</keyword>
<evidence type="ECO:0000256" key="5">
    <source>
        <dbReference type="ARBA" id="ARBA00022759"/>
    </source>
</evidence>
<comment type="caution">
    <text evidence="9">The sequence shown here is derived from an EMBL/GenBank/DDBJ whole genome shotgun (WGS) entry which is preliminary data.</text>
</comment>
<dbReference type="Gene3D" id="3.30.70.270">
    <property type="match status" value="1"/>
</dbReference>
<dbReference type="EMBL" id="BMAW01030898">
    <property type="protein sequence ID" value="GFU18613.1"/>
    <property type="molecule type" value="Genomic_DNA"/>
</dbReference>
<dbReference type="FunFam" id="3.10.10.10:FF:000007">
    <property type="entry name" value="Retrovirus-related Pol polyprotein from transposon 17.6-like Protein"/>
    <property type="match status" value="1"/>
</dbReference>
<evidence type="ECO:0000256" key="1">
    <source>
        <dbReference type="ARBA" id="ARBA00022670"/>
    </source>
</evidence>
<evidence type="ECO:0000256" key="7">
    <source>
        <dbReference type="ARBA" id="ARBA00022918"/>
    </source>
</evidence>
<dbReference type="InterPro" id="IPR000477">
    <property type="entry name" value="RT_dom"/>
</dbReference>
<gene>
    <name evidence="9" type="primary">K02A2.6_374</name>
    <name evidence="9" type="ORF">NPIL_372731</name>
</gene>
<dbReference type="PANTHER" id="PTHR24559:SF444">
    <property type="entry name" value="REVERSE TRANSCRIPTASE DOMAIN-CONTAINING PROTEIN"/>
    <property type="match status" value="1"/>
</dbReference>
<dbReference type="Proteomes" id="UP000887013">
    <property type="component" value="Unassembled WGS sequence"/>
</dbReference>
<sequence length="138" mass="15486">MFSHIDLVKAYHQIPINPADVHKTAICTPFGLFESLKIQFGLCNAFSTFQLFIDEVTRGIPFVYVFVNGLLVASKNETEDLETSVFCLLNFQNVVSALMSKSDNLVDQLLNFLDLSCQHMELNLNRSCVPKAADILEP</sequence>
<dbReference type="GO" id="GO:0003964">
    <property type="term" value="F:RNA-directed DNA polymerase activity"/>
    <property type="evidence" value="ECO:0007669"/>
    <property type="project" value="UniProtKB-KW"/>
</dbReference>
<dbReference type="GO" id="GO:0006508">
    <property type="term" value="P:proteolysis"/>
    <property type="evidence" value="ECO:0007669"/>
    <property type="project" value="UniProtKB-KW"/>
</dbReference>
<keyword evidence="2" id="KW-0808">Transferase</keyword>
<dbReference type="InterPro" id="IPR053134">
    <property type="entry name" value="RNA-dir_DNA_polymerase"/>
</dbReference>
<keyword evidence="1" id="KW-0645">Protease</keyword>
<organism evidence="9 10">
    <name type="scientific">Nephila pilipes</name>
    <name type="common">Giant wood spider</name>
    <name type="synonym">Nephila maculata</name>
    <dbReference type="NCBI Taxonomy" id="299642"/>
    <lineage>
        <taxon>Eukaryota</taxon>
        <taxon>Metazoa</taxon>
        <taxon>Ecdysozoa</taxon>
        <taxon>Arthropoda</taxon>
        <taxon>Chelicerata</taxon>
        <taxon>Arachnida</taxon>
        <taxon>Araneae</taxon>
        <taxon>Araneomorphae</taxon>
        <taxon>Entelegynae</taxon>
        <taxon>Araneoidea</taxon>
        <taxon>Nephilidae</taxon>
        <taxon>Nephila</taxon>
    </lineage>
</organism>
<evidence type="ECO:0000256" key="4">
    <source>
        <dbReference type="ARBA" id="ARBA00022722"/>
    </source>
</evidence>
<keyword evidence="10" id="KW-1185">Reference proteome</keyword>
<name>A0A8X6QD13_NEPPI</name>
<keyword evidence="7" id="KW-0695">RNA-directed DNA polymerase</keyword>
<evidence type="ECO:0000256" key="3">
    <source>
        <dbReference type="ARBA" id="ARBA00022695"/>
    </source>
</evidence>
<keyword evidence="3" id="KW-0548">Nucleotidyltransferase</keyword>
<reference evidence="9" key="1">
    <citation type="submission" date="2020-08" db="EMBL/GenBank/DDBJ databases">
        <title>Multicomponent nature underlies the extraordinary mechanical properties of spider dragline silk.</title>
        <authorList>
            <person name="Kono N."/>
            <person name="Nakamura H."/>
            <person name="Mori M."/>
            <person name="Yoshida Y."/>
            <person name="Ohtoshi R."/>
            <person name="Malay A.D."/>
            <person name="Moran D.A.P."/>
            <person name="Tomita M."/>
            <person name="Numata K."/>
            <person name="Arakawa K."/>
        </authorList>
    </citation>
    <scope>NUCLEOTIDE SEQUENCE</scope>
</reference>
<dbReference type="GO" id="GO:0008233">
    <property type="term" value="F:peptidase activity"/>
    <property type="evidence" value="ECO:0007669"/>
    <property type="project" value="UniProtKB-KW"/>
</dbReference>
<dbReference type="InterPro" id="IPR043128">
    <property type="entry name" value="Rev_trsase/Diguanyl_cyclase"/>
</dbReference>
<evidence type="ECO:0000313" key="9">
    <source>
        <dbReference type="EMBL" id="GFU18613.1"/>
    </source>
</evidence>
<evidence type="ECO:0000313" key="10">
    <source>
        <dbReference type="Proteomes" id="UP000887013"/>
    </source>
</evidence>
<dbReference type="GO" id="GO:0004519">
    <property type="term" value="F:endonuclease activity"/>
    <property type="evidence" value="ECO:0007669"/>
    <property type="project" value="UniProtKB-KW"/>
</dbReference>
<protein>
    <submittedName>
        <fullName evidence="9">Uncharacterized protein K02A2.6</fullName>
    </submittedName>
</protein>